<dbReference type="InterPro" id="IPR051043">
    <property type="entry name" value="Sulfatase_Mod_Factor_Kinase"/>
</dbReference>
<accession>A0ABP4WZ44</accession>
<dbReference type="InterPro" id="IPR042095">
    <property type="entry name" value="SUMF_sf"/>
</dbReference>
<dbReference type="Proteomes" id="UP001501204">
    <property type="component" value="Unassembled WGS sequence"/>
</dbReference>
<gene>
    <name evidence="3" type="ORF">GCM10009767_20430</name>
</gene>
<dbReference type="InterPro" id="IPR005532">
    <property type="entry name" value="SUMF_dom"/>
</dbReference>
<reference evidence="4" key="1">
    <citation type="journal article" date="2019" name="Int. J. Syst. Evol. Microbiol.">
        <title>The Global Catalogue of Microorganisms (GCM) 10K type strain sequencing project: providing services to taxonomists for standard genome sequencing and annotation.</title>
        <authorList>
            <consortium name="The Broad Institute Genomics Platform"/>
            <consortium name="The Broad Institute Genome Sequencing Center for Infectious Disease"/>
            <person name="Wu L."/>
            <person name="Ma J."/>
        </authorList>
    </citation>
    <scope>NUCLEOTIDE SEQUENCE [LARGE SCALE GENOMIC DNA]</scope>
    <source>
        <strain evidence="4">JCM 14735</strain>
    </source>
</reference>
<dbReference type="Gene3D" id="3.90.1580.10">
    <property type="entry name" value="paralog of FGE (formylglycine-generating enzyme)"/>
    <property type="match status" value="1"/>
</dbReference>
<evidence type="ECO:0000313" key="3">
    <source>
        <dbReference type="EMBL" id="GAA1761311.1"/>
    </source>
</evidence>
<evidence type="ECO:0000259" key="2">
    <source>
        <dbReference type="Pfam" id="PF03781"/>
    </source>
</evidence>
<evidence type="ECO:0000256" key="1">
    <source>
        <dbReference type="SAM" id="MobiDB-lite"/>
    </source>
</evidence>
<feature type="domain" description="Sulfatase-modifying factor enzyme-like" evidence="2">
    <location>
        <begin position="34"/>
        <end position="311"/>
    </location>
</feature>
<dbReference type="RefSeq" id="WP_425552547.1">
    <property type="nucleotide sequence ID" value="NZ_BAAAOA010000020.1"/>
</dbReference>
<keyword evidence="4" id="KW-1185">Reference proteome</keyword>
<dbReference type="InterPro" id="IPR016187">
    <property type="entry name" value="CTDL_fold"/>
</dbReference>
<dbReference type="PANTHER" id="PTHR23150:SF19">
    <property type="entry name" value="FORMYLGLYCINE-GENERATING ENZYME"/>
    <property type="match status" value="1"/>
</dbReference>
<name>A0ABP4WZ44_9MICC</name>
<evidence type="ECO:0000313" key="4">
    <source>
        <dbReference type="Proteomes" id="UP001501204"/>
    </source>
</evidence>
<proteinExistence type="predicted"/>
<organism evidence="3 4">
    <name type="scientific">Kocuria aegyptia</name>
    <dbReference type="NCBI Taxonomy" id="330943"/>
    <lineage>
        <taxon>Bacteria</taxon>
        <taxon>Bacillati</taxon>
        <taxon>Actinomycetota</taxon>
        <taxon>Actinomycetes</taxon>
        <taxon>Micrococcales</taxon>
        <taxon>Micrococcaceae</taxon>
        <taxon>Kocuria</taxon>
    </lineage>
</organism>
<dbReference type="PANTHER" id="PTHR23150">
    <property type="entry name" value="SULFATASE MODIFYING FACTOR 1, 2"/>
    <property type="match status" value="1"/>
</dbReference>
<dbReference type="Pfam" id="PF03781">
    <property type="entry name" value="FGE-sulfatase"/>
    <property type="match status" value="1"/>
</dbReference>
<protein>
    <submittedName>
        <fullName evidence="3">Formylglycine-generating enzyme family protein</fullName>
    </submittedName>
</protein>
<feature type="compositionally biased region" description="Basic and acidic residues" evidence="1">
    <location>
        <begin position="10"/>
        <end position="19"/>
    </location>
</feature>
<sequence length="313" mass="34514">MTSCCAPARRSPEPERRLGGEGVVGTRAGVATHEDVRIPAGTFLMGDHFDEGYESDGEVPVHPVELDAFSIDVTTVTNAQFAAFVDATGYRTESETFGFSAVFHLATRAAAADIEGAATGTPWWHVVRGADWAHPAGPRSRWQDIPDHPVVQVSWNDAMAYCRWAGRRLPTEAEWEYAARGGLTGQRYPWGNDLQPDGEHRCNIWQGEFPVRNTMDDGYLTTAPARHFPSNGYGLHQTSGNVWEWCADWFLPKYYRNSPATNPQGPKVGRGRVMRGGSHLCHESYCNRYRVAARSANTPDSASGNIGFRTVAL</sequence>
<comment type="caution">
    <text evidence="3">The sequence shown here is derived from an EMBL/GenBank/DDBJ whole genome shotgun (WGS) entry which is preliminary data.</text>
</comment>
<feature type="region of interest" description="Disordered" evidence="1">
    <location>
        <begin position="1"/>
        <end position="21"/>
    </location>
</feature>
<dbReference type="EMBL" id="BAAAOA010000020">
    <property type="protein sequence ID" value="GAA1761311.1"/>
    <property type="molecule type" value="Genomic_DNA"/>
</dbReference>
<dbReference type="SUPFAM" id="SSF56436">
    <property type="entry name" value="C-type lectin-like"/>
    <property type="match status" value="1"/>
</dbReference>